<protein>
    <recommendedName>
        <fullName evidence="4">tRNA wybutosine-synthesizing protein 3 homolog</fullName>
        <ecNumber evidence="3">2.1.1.282</ecNumber>
    </recommendedName>
    <alternativeName>
        <fullName evidence="10">tRNA(Phe) 7-((3-amino-3-carboxypropyl)-4-demethylwyosine(37)-N(4))-methyltransferase</fullName>
    </alternativeName>
</protein>
<feature type="domain" description="tRNA wybutosine-synthesizing protein" evidence="12">
    <location>
        <begin position="10"/>
        <end position="117"/>
    </location>
</feature>
<accession>A0A672HRI9</accession>
<evidence type="ECO:0000256" key="4">
    <source>
        <dbReference type="ARBA" id="ARBA00016536"/>
    </source>
</evidence>
<evidence type="ECO:0000256" key="7">
    <source>
        <dbReference type="ARBA" id="ARBA00022691"/>
    </source>
</evidence>
<dbReference type="PANTHER" id="PTHR48418">
    <property type="entry name" value="TRNA WYBUTOSINE-SYNTHESIZING PROTEIN 3"/>
    <property type="match status" value="1"/>
</dbReference>
<evidence type="ECO:0000256" key="10">
    <source>
        <dbReference type="ARBA" id="ARBA00030554"/>
    </source>
</evidence>
<dbReference type="OMA" id="THINYPT"/>
<comment type="catalytic activity">
    <reaction evidence="11">
        <text>4-demethyl-7-[(3S)-3-amino-3-carboxypropyl]wyosine(37) in tRNA(Phe) + S-adenosyl-L-methionine = 7-[(3S)-3-amino-3-carboxypropyl]wyosine(37) in tRNA(Phe) + S-adenosyl-L-homocysteine + H(+)</text>
        <dbReference type="Rhea" id="RHEA:36635"/>
        <dbReference type="Rhea" id="RHEA-COMP:10378"/>
        <dbReference type="Rhea" id="RHEA-COMP:10379"/>
        <dbReference type="ChEBI" id="CHEBI:15378"/>
        <dbReference type="ChEBI" id="CHEBI:57856"/>
        <dbReference type="ChEBI" id="CHEBI:59789"/>
        <dbReference type="ChEBI" id="CHEBI:73543"/>
        <dbReference type="ChEBI" id="CHEBI:73550"/>
        <dbReference type="EC" id="2.1.1.282"/>
    </reaction>
</comment>
<evidence type="ECO:0000256" key="8">
    <source>
        <dbReference type="ARBA" id="ARBA00022694"/>
    </source>
</evidence>
<evidence type="ECO:0000313" key="14">
    <source>
        <dbReference type="Proteomes" id="UP000472267"/>
    </source>
</evidence>
<reference evidence="13" key="2">
    <citation type="submission" date="2025-08" db="UniProtKB">
        <authorList>
            <consortium name="Ensembl"/>
        </authorList>
    </citation>
    <scope>IDENTIFICATION</scope>
</reference>
<evidence type="ECO:0000256" key="5">
    <source>
        <dbReference type="ARBA" id="ARBA00022603"/>
    </source>
</evidence>
<keyword evidence="6" id="KW-0808">Transferase</keyword>
<dbReference type="UniPathway" id="UPA00375"/>
<dbReference type="GO" id="GO:0032259">
    <property type="term" value="P:methylation"/>
    <property type="evidence" value="ECO:0007669"/>
    <property type="project" value="UniProtKB-KW"/>
</dbReference>
<dbReference type="Pfam" id="PF02676">
    <property type="entry name" value="TYW3"/>
    <property type="match status" value="1"/>
</dbReference>
<evidence type="ECO:0000256" key="9">
    <source>
        <dbReference type="ARBA" id="ARBA00025378"/>
    </source>
</evidence>
<comment type="pathway">
    <text evidence="1">tRNA modification; wybutosine-tRNA(Phe) biosynthesis.</text>
</comment>
<dbReference type="Gene3D" id="3.30.1960.10">
    <property type="entry name" value="tRNA wybutosine-synthesizing-like"/>
    <property type="match status" value="1"/>
</dbReference>
<keyword evidence="5" id="KW-0489">Methyltransferase</keyword>
<name>A0A672HRI9_SALFA</name>
<evidence type="ECO:0000259" key="12">
    <source>
        <dbReference type="Pfam" id="PF02676"/>
    </source>
</evidence>
<evidence type="ECO:0000256" key="1">
    <source>
        <dbReference type="ARBA" id="ARBA00004797"/>
    </source>
</evidence>
<dbReference type="InterPro" id="IPR036602">
    <property type="entry name" value="tRNA_yW-synthesising-like_sf"/>
</dbReference>
<evidence type="ECO:0000256" key="6">
    <source>
        <dbReference type="ARBA" id="ARBA00022679"/>
    </source>
</evidence>
<keyword evidence="7" id="KW-0949">S-adenosyl-L-methionine</keyword>
<dbReference type="GO" id="GO:0008168">
    <property type="term" value="F:methyltransferase activity"/>
    <property type="evidence" value="ECO:0007669"/>
    <property type="project" value="UniProtKB-KW"/>
</dbReference>
<comment type="similarity">
    <text evidence="2">Belongs to the TYW3 family.</text>
</comment>
<comment type="function">
    <text evidence="9">Probable S-adenosyl-L-methionine-dependent methyltransferase that acts as a component of the wybutosine biosynthesis pathway. Wybutosine is a hyper modified guanosine with a tricyclic base found at the 3'-position adjacent to the anticodon of eukaryotic phenylalanine tRNA.</text>
</comment>
<sequence length="155" mass="17287">VDISKKFVLWKKQCVEKLDASKKGSVDENIQHVVTLLNSCEQFFTTSSCSGRIILIDGVPGSAGVQKQNCGWLLVCHSSAACCVSLSGDALLKFEPFVLHVQCRKLEDAQLVVSMTLKLRSYTLEHTHTHTHTHINYPTDNSSVRLLFVKAFLMH</sequence>
<reference evidence="13" key="3">
    <citation type="submission" date="2025-09" db="UniProtKB">
        <authorList>
            <consortium name="Ensembl"/>
        </authorList>
    </citation>
    <scope>IDENTIFICATION</scope>
</reference>
<dbReference type="SUPFAM" id="SSF111278">
    <property type="entry name" value="SSo0622-like"/>
    <property type="match status" value="1"/>
</dbReference>
<dbReference type="InterPro" id="IPR003827">
    <property type="entry name" value="tRNA_yW-synthesising"/>
</dbReference>
<keyword evidence="14" id="KW-1185">Reference proteome</keyword>
<dbReference type="InParanoid" id="A0A672HRI9"/>
<dbReference type="Proteomes" id="UP000472267">
    <property type="component" value="Chromosome 18"/>
</dbReference>
<dbReference type="GO" id="GO:0008033">
    <property type="term" value="P:tRNA processing"/>
    <property type="evidence" value="ECO:0007669"/>
    <property type="project" value="UniProtKB-KW"/>
</dbReference>
<organism evidence="13 14">
    <name type="scientific">Salarias fasciatus</name>
    <name type="common">Jewelled blenny</name>
    <name type="synonym">Blennius fasciatus</name>
    <dbReference type="NCBI Taxonomy" id="181472"/>
    <lineage>
        <taxon>Eukaryota</taxon>
        <taxon>Metazoa</taxon>
        <taxon>Chordata</taxon>
        <taxon>Craniata</taxon>
        <taxon>Vertebrata</taxon>
        <taxon>Euteleostomi</taxon>
        <taxon>Actinopterygii</taxon>
        <taxon>Neopterygii</taxon>
        <taxon>Teleostei</taxon>
        <taxon>Neoteleostei</taxon>
        <taxon>Acanthomorphata</taxon>
        <taxon>Ovalentaria</taxon>
        <taxon>Blenniimorphae</taxon>
        <taxon>Blenniiformes</taxon>
        <taxon>Blennioidei</taxon>
        <taxon>Blenniidae</taxon>
        <taxon>Salariinae</taxon>
        <taxon>Salarias</taxon>
    </lineage>
</organism>
<dbReference type="Ensembl" id="ENSSFAT00005032786.1">
    <property type="protein sequence ID" value="ENSSFAP00005031652.1"/>
    <property type="gene ID" value="ENSSFAG00005016040.1"/>
</dbReference>
<evidence type="ECO:0000256" key="3">
    <source>
        <dbReference type="ARBA" id="ARBA00012750"/>
    </source>
</evidence>
<dbReference type="AlphaFoldDB" id="A0A672HRI9"/>
<keyword evidence="8" id="KW-0819">tRNA processing</keyword>
<reference evidence="13" key="1">
    <citation type="submission" date="2019-06" db="EMBL/GenBank/DDBJ databases">
        <authorList>
            <consortium name="Wellcome Sanger Institute Data Sharing"/>
        </authorList>
    </citation>
    <scope>NUCLEOTIDE SEQUENCE [LARGE SCALE GENOMIC DNA]</scope>
</reference>
<evidence type="ECO:0000256" key="2">
    <source>
        <dbReference type="ARBA" id="ARBA00008569"/>
    </source>
</evidence>
<proteinExistence type="inferred from homology"/>
<dbReference type="EC" id="2.1.1.282" evidence="3"/>
<evidence type="ECO:0000313" key="13">
    <source>
        <dbReference type="Ensembl" id="ENSSFAP00005031652.1"/>
    </source>
</evidence>
<dbReference type="PANTHER" id="PTHR48418:SF1">
    <property type="entry name" value="TRNA WYBUTOSINE-SYNTHESIZING PROTEIN 3"/>
    <property type="match status" value="1"/>
</dbReference>
<evidence type="ECO:0000256" key="11">
    <source>
        <dbReference type="ARBA" id="ARBA00049202"/>
    </source>
</evidence>